<dbReference type="AlphaFoldDB" id="A0A8J5WMJ7"/>
<evidence type="ECO:0000313" key="2">
    <source>
        <dbReference type="EMBL" id="KAG8091728.1"/>
    </source>
</evidence>
<proteinExistence type="predicted"/>
<accession>A0A8J5WMJ7</accession>
<sequence length="84" mass="9392">MTRAGKERMDDQSHLPNLQEGKKKTEYPSKRSARGPSCKGMGREYISFSPYLTGYAIQICETVTGHESGHLSMDEACSHQLLTQ</sequence>
<feature type="compositionally biased region" description="Basic and acidic residues" evidence="1">
    <location>
        <begin position="20"/>
        <end position="29"/>
    </location>
</feature>
<comment type="caution">
    <text evidence="2">The sequence shown here is derived from an EMBL/GenBank/DDBJ whole genome shotgun (WGS) entry which is preliminary data.</text>
</comment>
<evidence type="ECO:0000256" key="1">
    <source>
        <dbReference type="SAM" id="MobiDB-lite"/>
    </source>
</evidence>
<dbReference type="Proteomes" id="UP000729402">
    <property type="component" value="Unassembled WGS sequence"/>
</dbReference>
<feature type="compositionally biased region" description="Basic and acidic residues" evidence="1">
    <location>
        <begin position="1"/>
        <end position="13"/>
    </location>
</feature>
<protein>
    <submittedName>
        <fullName evidence="2">Uncharacterized protein</fullName>
    </submittedName>
</protein>
<feature type="region of interest" description="Disordered" evidence="1">
    <location>
        <begin position="1"/>
        <end position="39"/>
    </location>
</feature>
<organism evidence="2 3">
    <name type="scientific">Zizania palustris</name>
    <name type="common">Northern wild rice</name>
    <dbReference type="NCBI Taxonomy" id="103762"/>
    <lineage>
        <taxon>Eukaryota</taxon>
        <taxon>Viridiplantae</taxon>
        <taxon>Streptophyta</taxon>
        <taxon>Embryophyta</taxon>
        <taxon>Tracheophyta</taxon>
        <taxon>Spermatophyta</taxon>
        <taxon>Magnoliopsida</taxon>
        <taxon>Liliopsida</taxon>
        <taxon>Poales</taxon>
        <taxon>Poaceae</taxon>
        <taxon>BOP clade</taxon>
        <taxon>Oryzoideae</taxon>
        <taxon>Oryzeae</taxon>
        <taxon>Zizaniinae</taxon>
        <taxon>Zizania</taxon>
    </lineage>
</organism>
<gene>
    <name evidence="2" type="ORF">GUJ93_ZPchr0012g19500</name>
</gene>
<evidence type="ECO:0000313" key="3">
    <source>
        <dbReference type="Proteomes" id="UP000729402"/>
    </source>
</evidence>
<reference evidence="2" key="1">
    <citation type="journal article" date="2021" name="bioRxiv">
        <title>Whole Genome Assembly and Annotation of Northern Wild Rice, Zizania palustris L., Supports a Whole Genome Duplication in the Zizania Genus.</title>
        <authorList>
            <person name="Haas M."/>
            <person name="Kono T."/>
            <person name="Macchietto M."/>
            <person name="Millas R."/>
            <person name="McGilp L."/>
            <person name="Shao M."/>
            <person name="Duquette J."/>
            <person name="Hirsch C.N."/>
            <person name="Kimball J."/>
        </authorList>
    </citation>
    <scope>NUCLEOTIDE SEQUENCE</scope>
    <source>
        <tissue evidence="2">Fresh leaf tissue</tissue>
    </source>
</reference>
<reference evidence="2" key="2">
    <citation type="submission" date="2021-02" db="EMBL/GenBank/DDBJ databases">
        <authorList>
            <person name="Kimball J.A."/>
            <person name="Haas M.W."/>
            <person name="Macchietto M."/>
            <person name="Kono T."/>
            <person name="Duquette J."/>
            <person name="Shao M."/>
        </authorList>
    </citation>
    <scope>NUCLEOTIDE SEQUENCE</scope>
    <source>
        <tissue evidence="2">Fresh leaf tissue</tissue>
    </source>
</reference>
<dbReference type="EMBL" id="JAAALK010000080">
    <property type="protein sequence ID" value="KAG8091728.1"/>
    <property type="molecule type" value="Genomic_DNA"/>
</dbReference>
<name>A0A8J5WMJ7_ZIZPA</name>
<keyword evidence="3" id="KW-1185">Reference proteome</keyword>